<dbReference type="InterPro" id="IPR036166">
    <property type="entry name" value="YxeA-like_sf"/>
</dbReference>
<evidence type="ECO:0000313" key="2">
    <source>
        <dbReference type="EMBL" id="OJD65084.1"/>
    </source>
</evidence>
<keyword evidence="1" id="KW-0472">Membrane</keyword>
<dbReference type="Proteomes" id="UP000181873">
    <property type="component" value="Unassembled WGS sequence"/>
</dbReference>
<dbReference type="SUPFAM" id="SSF159121">
    <property type="entry name" value="BC4932-like"/>
    <property type="match status" value="1"/>
</dbReference>
<dbReference type="RefSeq" id="WP_071758032.1">
    <property type="nucleotide sequence ID" value="NZ_CBCSIO010000021.1"/>
</dbReference>
<name>A0A1J9UNH1_9BACI</name>
<dbReference type="AlphaFoldDB" id="A0A1J9UNH1"/>
<keyword evidence="1" id="KW-1133">Transmembrane helix</keyword>
<dbReference type="NCBIfam" id="TIGR01655">
    <property type="entry name" value="yxeA_fam"/>
    <property type="match status" value="1"/>
</dbReference>
<evidence type="ECO:0008006" key="4">
    <source>
        <dbReference type="Google" id="ProtNLM"/>
    </source>
</evidence>
<evidence type="ECO:0000256" key="1">
    <source>
        <dbReference type="SAM" id="Phobius"/>
    </source>
</evidence>
<dbReference type="EMBL" id="MAOE01000077">
    <property type="protein sequence ID" value="OJD65084.1"/>
    <property type="molecule type" value="Genomic_DNA"/>
</dbReference>
<reference evidence="2 3" key="1">
    <citation type="submission" date="2016-06" db="EMBL/GenBank/DDBJ databases">
        <title>First insights into the genetic diversity and population structure of in the Bacillus cereus group bacteria from diverse marine environments.</title>
        <authorList>
            <person name="Liu Y."/>
            <person name="Lai Q."/>
            <person name="Shao Z."/>
        </authorList>
    </citation>
    <scope>NUCLEOTIDE SEQUENCE [LARGE SCALE GENOMIC DNA]</scope>
    <source>
        <strain evidence="2 3">N35-10-2</strain>
    </source>
</reference>
<sequence>MKKTWIAVSGLVVVGGGLLIYMGGETIDRFNPLLKEKDVYVLTKGEAKPDPKHNGRRYFYELNGVDKSGNENTIKLGVSKKELYSDSYLKAHVKGKYVYDFEKVQENEVPEKAKEKLKK</sequence>
<protein>
    <recommendedName>
        <fullName evidence="4">YxeA family protein</fullName>
    </recommendedName>
</protein>
<dbReference type="InterPro" id="IPR006542">
    <property type="entry name" value="DUF1093"/>
</dbReference>
<gene>
    <name evidence="2" type="ORF">BAU25_01415</name>
</gene>
<feature type="transmembrane region" description="Helical" evidence="1">
    <location>
        <begin position="6"/>
        <end position="24"/>
    </location>
</feature>
<dbReference type="PANTHER" id="PTHR36433">
    <property type="entry name" value="HYPOTHETICAL CYTOSOLIC PROTEIN"/>
    <property type="match status" value="1"/>
</dbReference>
<evidence type="ECO:0000313" key="3">
    <source>
        <dbReference type="Proteomes" id="UP000181873"/>
    </source>
</evidence>
<dbReference type="Pfam" id="PF06486">
    <property type="entry name" value="DUF1093"/>
    <property type="match status" value="1"/>
</dbReference>
<proteinExistence type="predicted"/>
<comment type="caution">
    <text evidence="2">The sequence shown here is derived from an EMBL/GenBank/DDBJ whole genome shotgun (WGS) entry which is preliminary data.</text>
</comment>
<dbReference type="Gene3D" id="2.40.50.480">
    <property type="match status" value="1"/>
</dbReference>
<accession>A0A1J9UNH1</accession>
<organism evidence="2 3">
    <name type="scientific">Bacillus albus</name>
    <dbReference type="NCBI Taxonomy" id="2026189"/>
    <lineage>
        <taxon>Bacteria</taxon>
        <taxon>Bacillati</taxon>
        <taxon>Bacillota</taxon>
        <taxon>Bacilli</taxon>
        <taxon>Bacillales</taxon>
        <taxon>Bacillaceae</taxon>
        <taxon>Bacillus</taxon>
        <taxon>Bacillus cereus group</taxon>
    </lineage>
</organism>
<keyword evidence="1" id="KW-0812">Transmembrane</keyword>